<feature type="transmembrane region" description="Helical" evidence="6">
    <location>
        <begin position="274"/>
        <end position="292"/>
    </location>
</feature>
<protein>
    <submittedName>
        <fullName evidence="8">MFS transporter</fullName>
    </submittedName>
</protein>
<reference evidence="8 9" key="1">
    <citation type="journal article" date="2013" name="Genome Announc.">
        <title>Draft Genome Sequence of Pseudomonas fluorescens LMG 5329, a White Line-Inducing Principle-Producing Bioindicator for the Mushroom Pathogen Pseudomonas tolaasii.</title>
        <authorList>
            <person name="Ghequire M.G."/>
            <person name="Rokni-Zadeh H."/>
            <person name="Zarrineh P."/>
            <person name="De Mot R."/>
        </authorList>
    </citation>
    <scope>NUCLEOTIDE SEQUENCE [LARGE SCALE GENOMIC DNA]</scope>
    <source>
        <strain evidence="8 9">LMG 5329</strain>
    </source>
</reference>
<name>A0A0A1YT60_PSEFL</name>
<dbReference type="Pfam" id="PF07690">
    <property type="entry name" value="MFS_1"/>
    <property type="match status" value="1"/>
</dbReference>
<evidence type="ECO:0000313" key="9">
    <source>
        <dbReference type="Proteomes" id="UP000030060"/>
    </source>
</evidence>
<sequence length="406" mass="41922">MSMSTPSRGSLISLSLSTLLASLGTSIANIGLPSLAQAFDASFHAVQWVVLTYLLAVTAVIVSAGRLGDRFGRRRLLLAGLLLFSVACGLCGMAPSLAWLVAARVLQGLGAAVMMAMALGMVGDTVTQERTGRVMGLLGTMSAVGTAMGPSVGGVLLSVWGWRAIFLIGMPLGGVAIALAYRYLPVDRPHVASAADSSVWTSLKDTSLHTGLVMSALVAAVIMATFVVGPFYLSRGLGLDPEWMGLVMAVGPCVAAISGVPAGRLTDRLGSQRMTLSGLGLMAGGALLLAFASGLFAYLGALVILTTGYSLFQTANNTAVMSDVASARRGTVSGLLNLSRNLGLIVGAWALGAVFAWASPDVTRALPQSIAYGLHTTFGVALAMILLACVMAWRRFSAFTPLQNTH</sequence>
<organism evidence="8 9">
    <name type="scientific">Pseudomonas fluorescens LMG 5329</name>
    <dbReference type="NCBI Taxonomy" id="1324332"/>
    <lineage>
        <taxon>Bacteria</taxon>
        <taxon>Pseudomonadati</taxon>
        <taxon>Pseudomonadota</taxon>
        <taxon>Gammaproteobacteria</taxon>
        <taxon>Pseudomonadales</taxon>
        <taxon>Pseudomonadaceae</taxon>
        <taxon>Pseudomonas</taxon>
    </lineage>
</organism>
<feature type="transmembrane region" description="Helical" evidence="6">
    <location>
        <begin position="370"/>
        <end position="393"/>
    </location>
</feature>
<dbReference type="InterPro" id="IPR011701">
    <property type="entry name" value="MFS"/>
</dbReference>
<feature type="transmembrane region" description="Helical" evidence="6">
    <location>
        <begin position="243"/>
        <end position="262"/>
    </location>
</feature>
<dbReference type="CDD" id="cd17321">
    <property type="entry name" value="MFS_MMR_MDR_like"/>
    <property type="match status" value="1"/>
</dbReference>
<keyword evidence="2" id="KW-0813">Transport</keyword>
<dbReference type="PANTHER" id="PTHR42718">
    <property type="entry name" value="MAJOR FACILITATOR SUPERFAMILY MULTIDRUG TRANSPORTER MFSC"/>
    <property type="match status" value="1"/>
</dbReference>
<feature type="transmembrane region" description="Helical" evidence="6">
    <location>
        <begin position="212"/>
        <end position="231"/>
    </location>
</feature>
<proteinExistence type="predicted"/>
<feature type="domain" description="Major facilitator superfamily (MFS) profile" evidence="7">
    <location>
        <begin position="10"/>
        <end position="400"/>
    </location>
</feature>
<evidence type="ECO:0000313" key="8">
    <source>
        <dbReference type="EMBL" id="KGE65115.1"/>
    </source>
</evidence>
<evidence type="ECO:0000256" key="6">
    <source>
        <dbReference type="SAM" id="Phobius"/>
    </source>
</evidence>
<evidence type="ECO:0000259" key="7">
    <source>
        <dbReference type="PROSITE" id="PS50850"/>
    </source>
</evidence>
<feature type="transmembrane region" description="Helical" evidence="6">
    <location>
        <begin position="105"/>
        <end position="122"/>
    </location>
</feature>
<dbReference type="AlphaFoldDB" id="A0A0A1YT60"/>
<dbReference type="InterPro" id="IPR020846">
    <property type="entry name" value="MFS_dom"/>
</dbReference>
<evidence type="ECO:0000256" key="1">
    <source>
        <dbReference type="ARBA" id="ARBA00004141"/>
    </source>
</evidence>
<evidence type="ECO:0000256" key="4">
    <source>
        <dbReference type="ARBA" id="ARBA00022989"/>
    </source>
</evidence>
<feature type="transmembrane region" description="Helical" evidence="6">
    <location>
        <begin position="76"/>
        <end position="99"/>
    </location>
</feature>
<dbReference type="PRINTS" id="PR01036">
    <property type="entry name" value="TCRTETB"/>
</dbReference>
<evidence type="ECO:0000256" key="5">
    <source>
        <dbReference type="ARBA" id="ARBA00023136"/>
    </source>
</evidence>
<keyword evidence="3 6" id="KW-0812">Transmembrane</keyword>
<keyword evidence="5 6" id="KW-0472">Membrane</keyword>
<evidence type="ECO:0000256" key="2">
    <source>
        <dbReference type="ARBA" id="ARBA00022448"/>
    </source>
</evidence>
<dbReference type="SUPFAM" id="SSF103473">
    <property type="entry name" value="MFS general substrate transporter"/>
    <property type="match status" value="1"/>
</dbReference>
<dbReference type="GO" id="GO:0022857">
    <property type="term" value="F:transmembrane transporter activity"/>
    <property type="evidence" value="ECO:0007669"/>
    <property type="project" value="InterPro"/>
</dbReference>
<feature type="transmembrane region" description="Helical" evidence="6">
    <location>
        <begin position="164"/>
        <end position="184"/>
    </location>
</feature>
<accession>A0A0A1YT60</accession>
<dbReference type="EMBL" id="ASGY01000196">
    <property type="protein sequence ID" value="KGE65115.1"/>
    <property type="molecule type" value="Genomic_DNA"/>
</dbReference>
<comment type="caution">
    <text evidence="8">The sequence shown here is derived from an EMBL/GenBank/DDBJ whole genome shotgun (WGS) entry which is preliminary data.</text>
</comment>
<keyword evidence="4 6" id="KW-1133">Transmembrane helix</keyword>
<dbReference type="GO" id="GO:0016020">
    <property type="term" value="C:membrane"/>
    <property type="evidence" value="ECO:0007669"/>
    <property type="project" value="UniProtKB-SubCell"/>
</dbReference>
<dbReference type="PROSITE" id="PS50850">
    <property type="entry name" value="MFS"/>
    <property type="match status" value="1"/>
</dbReference>
<dbReference type="Proteomes" id="UP000030060">
    <property type="component" value="Unassembled WGS sequence"/>
</dbReference>
<comment type="subcellular location">
    <subcellularLocation>
        <location evidence="1">Membrane</location>
        <topology evidence="1">Multi-pass membrane protein</topology>
    </subcellularLocation>
</comment>
<gene>
    <name evidence="8" type="ORF">K814_0125515</name>
</gene>
<feature type="transmembrane region" description="Helical" evidence="6">
    <location>
        <begin position="341"/>
        <end position="358"/>
    </location>
</feature>
<feature type="transmembrane region" description="Helical" evidence="6">
    <location>
        <begin position="134"/>
        <end position="158"/>
    </location>
</feature>
<dbReference type="Gene3D" id="1.20.1250.20">
    <property type="entry name" value="MFS general substrate transporter like domains"/>
    <property type="match status" value="1"/>
</dbReference>
<evidence type="ECO:0000256" key="3">
    <source>
        <dbReference type="ARBA" id="ARBA00022692"/>
    </source>
</evidence>
<dbReference type="InterPro" id="IPR036259">
    <property type="entry name" value="MFS_trans_sf"/>
</dbReference>
<dbReference type="PANTHER" id="PTHR42718:SF9">
    <property type="entry name" value="MAJOR FACILITATOR SUPERFAMILY MULTIDRUG TRANSPORTER MFSC"/>
    <property type="match status" value="1"/>
</dbReference>
<feature type="transmembrane region" description="Helical" evidence="6">
    <location>
        <begin position="48"/>
        <end position="64"/>
    </location>
</feature>